<gene>
    <name evidence="1" type="ORF">ADUPG1_010930</name>
</gene>
<name>A0ABQ5JTP7_9EUKA</name>
<dbReference type="EMBL" id="BQXS01011766">
    <property type="protein sequence ID" value="GKT16519.1"/>
    <property type="molecule type" value="Genomic_DNA"/>
</dbReference>
<protein>
    <submittedName>
        <fullName evidence="1">Uncharacterized protein</fullName>
    </submittedName>
</protein>
<evidence type="ECO:0000313" key="1">
    <source>
        <dbReference type="EMBL" id="GKT16519.1"/>
    </source>
</evidence>
<organism evidence="1 2">
    <name type="scientific">Aduncisulcus paluster</name>
    <dbReference type="NCBI Taxonomy" id="2918883"/>
    <lineage>
        <taxon>Eukaryota</taxon>
        <taxon>Metamonada</taxon>
        <taxon>Carpediemonas-like organisms</taxon>
        <taxon>Aduncisulcus</taxon>
    </lineage>
</organism>
<keyword evidence="2" id="KW-1185">Reference proteome</keyword>
<accession>A0ABQ5JTP7</accession>
<feature type="non-terminal residue" evidence="1">
    <location>
        <position position="165"/>
    </location>
</feature>
<dbReference type="Proteomes" id="UP001057375">
    <property type="component" value="Unassembled WGS sequence"/>
</dbReference>
<proteinExistence type="predicted"/>
<reference evidence="1" key="1">
    <citation type="submission" date="2022-03" db="EMBL/GenBank/DDBJ databases">
        <title>Draft genome sequence of Aduncisulcus paluster, a free-living microaerophilic Fornicata.</title>
        <authorList>
            <person name="Yuyama I."/>
            <person name="Kume K."/>
            <person name="Tamura T."/>
            <person name="Inagaki Y."/>
            <person name="Hashimoto T."/>
        </authorList>
    </citation>
    <scope>NUCLEOTIDE SEQUENCE</scope>
    <source>
        <strain evidence="1">NY0171</strain>
    </source>
</reference>
<sequence>MATFFTPINLGNWGIRDPFDPLYIHPYVQFDGIIERPALYVAPYQNLVDDISDGNFSIDKIISVAGGKRGRIKRALKKAGKFFGKIYNKAKSGDLVRQVSDFADKAQDTIRTISNVGSELASTGKQAFGDLKRTATESANALKGAFGNGLSDTAWGYGATPYGYG</sequence>
<evidence type="ECO:0000313" key="2">
    <source>
        <dbReference type="Proteomes" id="UP001057375"/>
    </source>
</evidence>
<comment type="caution">
    <text evidence="1">The sequence shown here is derived from an EMBL/GenBank/DDBJ whole genome shotgun (WGS) entry which is preliminary data.</text>
</comment>